<dbReference type="InterPro" id="IPR023184">
    <property type="entry name" value="Ubol_cytC_Rdtase_hinge_dom"/>
</dbReference>
<feature type="compositionally biased region" description="Basic and acidic residues" evidence="10">
    <location>
        <begin position="1"/>
        <end position="73"/>
    </location>
</feature>
<dbReference type="OrthoDB" id="405848at2759"/>
<dbReference type="GO" id="GO:0006122">
    <property type="term" value="P:mitochondrial electron transport, ubiquinol to cytochrome c"/>
    <property type="evidence" value="ECO:0007669"/>
    <property type="project" value="InterPro"/>
</dbReference>
<comment type="caution">
    <text evidence="12">The sequence shown here is derived from an EMBL/GenBank/DDBJ whole genome shotgun (WGS) entry which is preliminary data.</text>
</comment>
<evidence type="ECO:0000256" key="7">
    <source>
        <dbReference type="ARBA" id="ARBA00023128"/>
    </source>
</evidence>
<keyword evidence="3" id="KW-0813">Transport</keyword>
<reference evidence="12 13" key="1">
    <citation type="journal article" date="2018" name="Gigascience">
        <title>Genomes of trombidid mites reveal novel predicted allergens and laterally-transferred genes associated with secondary metabolism.</title>
        <authorList>
            <person name="Dong X."/>
            <person name="Chaisiri K."/>
            <person name="Xia D."/>
            <person name="Armstrong S.D."/>
            <person name="Fang Y."/>
            <person name="Donnelly M.J."/>
            <person name="Kadowaki T."/>
            <person name="McGarry J.W."/>
            <person name="Darby A.C."/>
            <person name="Makepeace B.L."/>
        </authorList>
    </citation>
    <scope>NUCLEOTIDE SEQUENCE [LARGE SCALE GENOMIC DNA]</scope>
    <source>
        <strain evidence="12">UoL-UT</strain>
    </source>
</reference>
<accession>A0A443SSY2</accession>
<evidence type="ECO:0000256" key="3">
    <source>
        <dbReference type="ARBA" id="ARBA00022448"/>
    </source>
</evidence>
<dbReference type="InterPro" id="IPR003422">
    <property type="entry name" value="Cyt_b-c1_6"/>
</dbReference>
<evidence type="ECO:0000256" key="4">
    <source>
        <dbReference type="ARBA" id="ARBA00022660"/>
    </source>
</evidence>
<dbReference type="VEuPathDB" id="VectorBase:LDEU001419"/>
<keyword evidence="8" id="KW-0472">Membrane</keyword>
<evidence type="ECO:0000259" key="11">
    <source>
        <dbReference type="Pfam" id="PF02320"/>
    </source>
</evidence>
<comment type="similarity">
    <text evidence="2">Belongs to the UQCRH/QCR6 family.</text>
</comment>
<protein>
    <submittedName>
        <fullName evidence="12">Cytochrome b-c1 complex subunit 6-like protein</fullName>
    </submittedName>
</protein>
<organism evidence="12 13">
    <name type="scientific">Leptotrombidium deliense</name>
    <dbReference type="NCBI Taxonomy" id="299467"/>
    <lineage>
        <taxon>Eukaryota</taxon>
        <taxon>Metazoa</taxon>
        <taxon>Ecdysozoa</taxon>
        <taxon>Arthropoda</taxon>
        <taxon>Chelicerata</taxon>
        <taxon>Arachnida</taxon>
        <taxon>Acari</taxon>
        <taxon>Acariformes</taxon>
        <taxon>Trombidiformes</taxon>
        <taxon>Prostigmata</taxon>
        <taxon>Anystina</taxon>
        <taxon>Parasitengona</taxon>
        <taxon>Trombiculoidea</taxon>
        <taxon>Trombiculidae</taxon>
        <taxon>Leptotrombidium</taxon>
    </lineage>
</organism>
<dbReference type="InterPro" id="IPR036811">
    <property type="entry name" value="Ubol_cytC_Rdtase_hinge_dom_sf"/>
</dbReference>
<dbReference type="PANTHER" id="PTHR15336:SF0">
    <property type="entry name" value="CYTOCHROME B-C1 COMPLEX SUBUNIT 6, MITOCHONDRIAL"/>
    <property type="match status" value="1"/>
</dbReference>
<dbReference type="FunFam" id="1.10.287.20:FF:000001">
    <property type="entry name" value="Cytochrome b-c1 complex subunit 6"/>
    <property type="match status" value="1"/>
</dbReference>
<evidence type="ECO:0000256" key="6">
    <source>
        <dbReference type="ARBA" id="ARBA00022982"/>
    </source>
</evidence>
<name>A0A443SSY2_9ACAR</name>
<gene>
    <name evidence="12" type="ORF">B4U80_00152</name>
</gene>
<dbReference type="Pfam" id="PF02320">
    <property type="entry name" value="UCR_hinge"/>
    <property type="match status" value="1"/>
</dbReference>
<evidence type="ECO:0000256" key="9">
    <source>
        <dbReference type="ARBA" id="ARBA00023157"/>
    </source>
</evidence>
<proteinExistence type="inferred from homology"/>
<keyword evidence="6" id="KW-0249">Electron transport</keyword>
<dbReference type="EMBL" id="NCKV01000437">
    <property type="protein sequence ID" value="RWS30620.1"/>
    <property type="molecule type" value="Genomic_DNA"/>
</dbReference>
<keyword evidence="9" id="KW-1015">Disulfide bond</keyword>
<dbReference type="Gene3D" id="1.10.287.20">
    <property type="entry name" value="Ubiquinol-cytochrome C reductase hinge domain"/>
    <property type="match status" value="1"/>
</dbReference>
<evidence type="ECO:0000313" key="12">
    <source>
        <dbReference type="EMBL" id="RWS30620.1"/>
    </source>
</evidence>
<dbReference type="Proteomes" id="UP000288716">
    <property type="component" value="Unassembled WGS sequence"/>
</dbReference>
<comment type="subcellular location">
    <subcellularLocation>
        <location evidence="1">Mitochondrion inner membrane</location>
        <topology evidence="1">Peripheral membrane protein</topology>
        <orientation evidence="1">Intermembrane side</orientation>
    </subcellularLocation>
</comment>
<dbReference type="SUPFAM" id="SSF81531">
    <property type="entry name" value="Non-heme 11 kDa protein of cytochrome bc1 complex (Ubiquinol-cytochrome c reductase)"/>
    <property type="match status" value="1"/>
</dbReference>
<keyword evidence="13" id="KW-1185">Reference proteome</keyword>
<dbReference type="PANTHER" id="PTHR15336">
    <property type="entry name" value="UBIQUINOL-CYTOCHROME C REDUCTASE COMPLEX 7.8 KDA PROTEIN"/>
    <property type="match status" value="1"/>
</dbReference>
<evidence type="ECO:0000256" key="8">
    <source>
        <dbReference type="ARBA" id="ARBA00023136"/>
    </source>
</evidence>
<evidence type="ECO:0000256" key="2">
    <source>
        <dbReference type="ARBA" id="ARBA00006498"/>
    </source>
</evidence>
<dbReference type="GO" id="GO:0005743">
    <property type="term" value="C:mitochondrial inner membrane"/>
    <property type="evidence" value="ECO:0007669"/>
    <property type="project" value="UniProtKB-SubCell"/>
</dbReference>
<sequence length="139" mass="15972">MSTTDKALEDTNAKTAEDAKEKEPDEKNEKAADEKQEKAPDDAKKQEPNEKQEKAPDDAKEKVPNAKKEKASDDTVDPQSSLREECKRYRCHKYVERLEKCDERVKGKKETKETCMEEVIDVFHCVDHCASHSLFSKLK</sequence>
<keyword evidence="7" id="KW-0496">Mitochondrion</keyword>
<dbReference type="STRING" id="299467.A0A443SSY2"/>
<feature type="domain" description="Ubiquinol-cytochrome C reductase hinge" evidence="11">
    <location>
        <begin position="77"/>
        <end position="139"/>
    </location>
</feature>
<feature type="region of interest" description="Disordered" evidence="10">
    <location>
        <begin position="1"/>
        <end position="82"/>
    </location>
</feature>
<keyword evidence="5" id="KW-0999">Mitochondrion inner membrane</keyword>
<evidence type="ECO:0000256" key="10">
    <source>
        <dbReference type="SAM" id="MobiDB-lite"/>
    </source>
</evidence>
<evidence type="ECO:0000313" key="13">
    <source>
        <dbReference type="Proteomes" id="UP000288716"/>
    </source>
</evidence>
<dbReference type="AlphaFoldDB" id="A0A443SSY2"/>
<evidence type="ECO:0000256" key="1">
    <source>
        <dbReference type="ARBA" id="ARBA00004137"/>
    </source>
</evidence>
<evidence type="ECO:0000256" key="5">
    <source>
        <dbReference type="ARBA" id="ARBA00022792"/>
    </source>
</evidence>
<keyword evidence="4" id="KW-0679">Respiratory chain</keyword>